<keyword evidence="7 13" id="KW-0798">TonB box</keyword>
<dbReference type="Pfam" id="PF00593">
    <property type="entry name" value="TonB_dep_Rec_b-barrel"/>
    <property type="match status" value="1"/>
</dbReference>
<accession>A0A157S7U6</accession>
<keyword evidence="8 11" id="KW-0472">Membrane</keyword>
<keyword evidence="4 11" id="KW-1134">Transmembrane beta strand</keyword>
<evidence type="ECO:0000256" key="13">
    <source>
        <dbReference type="RuleBase" id="RU003357"/>
    </source>
</evidence>
<gene>
    <name evidence="16" type="primary">bfrG_2</name>
    <name evidence="16" type="ORF">SAMEA3906487_00199</name>
</gene>
<feature type="domain" description="TonB-dependent receptor plug" evidence="15">
    <location>
        <begin position="2"/>
        <end position="57"/>
    </location>
</feature>
<sequence length="619" mass="69455">MSYRGFTAGQLAVLYNGINLQEAGQATRPVDSWIYDRVEAMGGPAGFLYGAGAVGGAINYLTKTAQRDDFQEAEIRVGAYGLRSVGLGLNRQLSGGQGETAHYVRIDALHRSSSGWVERNRSHASQVAFSLLSDLTPQLSHTLAYEYQSETEHSPYFGTPVLNPLRGELKVAPGTRFKNYNSHDARYEQQVQWLRSVVDYRASDTWQWRNTAYLYDTQRNFRNVENYSYTPDNSAILRSGPYLQRHEHKLYGNRLEVTHQGWLGKRRSEWAFGLDTSVGYRSNYPSSVAYSTIVDPYDFEVEDFFDIPGMQNAFHKDRRTRLRTIAVSLENRSEITDELALVSALRHERLKLDLKNYRQPTPTNPPHFGRRYSATTGRIGLVWDPAPGFNLYAQYATSADAPAGSLAATTYANLNANARLSTGRQFEIGSRFNFWDDRLTLGLAAYEIRRKNVATPDPRDPRATVQAGEQSSRGLELSLGLMPTAALRVQGNLAYVDARYDRFTQNVAGTAVSLAGNVPANVPKWVANLWLDYDLHPQWTASAGLRHVGKVYGNAANSYRVPAYTLLDLALAYRLDSRITLTGRVRNVTDEKYAVNTNSISYYYAGAPRTYELALRASF</sequence>
<evidence type="ECO:0000256" key="1">
    <source>
        <dbReference type="ARBA" id="ARBA00004571"/>
    </source>
</evidence>
<keyword evidence="6" id="KW-0732">Signal</keyword>
<keyword evidence="3 11" id="KW-0813">Transport</keyword>
<reference evidence="16 17" key="1">
    <citation type="submission" date="2016-04" db="EMBL/GenBank/DDBJ databases">
        <authorList>
            <consortium name="Pathogen Informatics"/>
        </authorList>
    </citation>
    <scope>NUCLEOTIDE SEQUENCE [LARGE SCALE GENOMIC DNA]</scope>
    <source>
        <strain evidence="16 17">H044680328</strain>
    </source>
</reference>
<dbReference type="GO" id="GO:0009279">
    <property type="term" value="C:cell outer membrane"/>
    <property type="evidence" value="ECO:0007669"/>
    <property type="project" value="UniProtKB-SubCell"/>
</dbReference>
<name>A0A157S7U6_9BORD</name>
<dbReference type="RefSeq" id="WP_063491416.1">
    <property type="nucleotide sequence ID" value="NZ_LT546645.1"/>
</dbReference>
<dbReference type="InterPro" id="IPR036942">
    <property type="entry name" value="Beta-barrel_TonB_sf"/>
</dbReference>
<protein>
    <submittedName>
        <fullName evidence="16">TonB-dependent receptor</fullName>
    </submittedName>
</protein>
<dbReference type="CDD" id="cd01347">
    <property type="entry name" value="ligand_gated_channel"/>
    <property type="match status" value="1"/>
</dbReference>
<evidence type="ECO:0000256" key="6">
    <source>
        <dbReference type="ARBA" id="ARBA00022729"/>
    </source>
</evidence>
<dbReference type="Gene3D" id="2.40.170.20">
    <property type="entry name" value="TonB-dependent receptor, beta-barrel domain"/>
    <property type="match status" value="1"/>
</dbReference>
<dbReference type="eggNOG" id="COG4774">
    <property type="taxonomic scope" value="Bacteria"/>
</dbReference>
<evidence type="ECO:0000313" key="16">
    <source>
        <dbReference type="EMBL" id="SAI66313.1"/>
    </source>
</evidence>
<organism evidence="16 17">
    <name type="scientific">Bordetella trematum</name>
    <dbReference type="NCBI Taxonomy" id="123899"/>
    <lineage>
        <taxon>Bacteria</taxon>
        <taxon>Pseudomonadati</taxon>
        <taxon>Pseudomonadota</taxon>
        <taxon>Betaproteobacteria</taxon>
        <taxon>Burkholderiales</taxon>
        <taxon>Alcaligenaceae</taxon>
        <taxon>Bordetella</taxon>
    </lineage>
</organism>
<dbReference type="GO" id="GO:0015344">
    <property type="term" value="F:siderophore uptake transmembrane transporter activity"/>
    <property type="evidence" value="ECO:0007669"/>
    <property type="project" value="TreeGrafter"/>
</dbReference>
<dbReference type="AlphaFoldDB" id="A0A157S7U6"/>
<dbReference type="PROSITE" id="PS52016">
    <property type="entry name" value="TONB_DEPENDENT_REC_3"/>
    <property type="match status" value="1"/>
</dbReference>
<dbReference type="InterPro" id="IPR000531">
    <property type="entry name" value="Beta-barrel_TonB"/>
</dbReference>
<dbReference type="OrthoDB" id="127311at2"/>
<evidence type="ECO:0000256" key="11">
    <source>
        <dbReference type="PROSITE-ProRule" id="PRU01360"/>
    </source>
</evidence>
<feature type="short sequence motif" description="TonB C-terminal box" evidence="12">
    <location>
        <begin position="602"/>
        <end position="619"/>
    </location>
</feature>
<dbReference type="SUPFAM" id="SSF56935">
    <property type="entry name" value="Porins"/>
    <property type="match status" value="1"/>
</dbReference>
<evidence type="ECO:0000256" key="4">
    <source>
        <dbReference type="ARBA" id="ARBA00022452"/>
    </source>
</evidence>
<evidence type="ECO:0000256" key="5">
    <source>
        <dbReference type="ARBA" id="ARBA00022692"/>
    </source>
</evidence>
<comment type="subcellular location">
    <subcellularLocation>
        <location evidence="1 11">Cell outer membrane</location>
        <topology evidence="1 11">Multi-pass membrane protein</topology>
    </subcellularLocation>
</comment>
<evidence type="ECO:0000313" key="17">
    <source>
        <dbReference type="Proteomes" id="UP000076825"/>
    </source>
</evidence>
<evidence type="ECO:0000256" key="12">
    <source>
        <dbReference type="PROSITE-ProRule" id="PRU10144"/>
    </source>
</evidence>
<evidence type="ECO:0000256" key="3">
    <source>
        <dbReference type="ARBA" id="ARBA00022448"/>
    </source>
</evidence>
<evidence type="ECO:0000256" key="8">
    <source>
        <dbReference type="ARBA" id="ARBA00023136"/>
    </source>
</evidence>
<dbReference type="Proteomes" id="UP000076825">
    <property type="component" value="Chromosome 1"/>
</dbReference>
<dbReference type="InterPro" id="IPR037066">
    <property type="entry name" value="Plug_dom_sf"/>
</dbReference>
<keyword evidence="17" id="KW-1185">Reference proteome</keyword>
<dbReference type="KEGG" id="btrm:SAMEA390648700199"/>
<evidence type="ECO:0000256" key="7">
    <source>
        <dbReference type="ARBA" id="ARBA00023077"/>
    </source>
</evidence>
<dbReference type="STRING" id="123899.SAMEA3906487_00199"/>
<comment type="similarity">
    <text evidence="2 11 13">Belongs to the TonB-dependent receptor family.</text>
</comment>
<proteinExistence type="inferred from homology"/>
<dbReference type="InterPro" id="IPR010917">
    <property type="entry name" value="TonB_rcpt_CS"/>
</dbReference>
<dbReference type="PANTHER" id="PTHR32552:SF84">
    <property type="entry name" value="TONB-DEPENDENT RECEPTOR-RELATED"/>
    <property type="match status" value="1"/>
</dbReference>
<evidence type="ECO:0000259" key="15">
    <source>
        <dbReference type="Pfam" id="PF07715"/>
    </source>
</evidence>
<dbReference type="Gene3D" id="2.170.130.10">
    <property type="entry name" value="TonB-dependent receptor, plug domain"/>
    <property type="match status" value="1"/>
</dbReference>
<feature type="domain" description="TonB-dependent receptor-like beta-barrel" evidence="14">
    <location>
        <begin position="140"/>
        <end position="588"/>
    </location>
</feature>
<dbReference type="InterPro" id="IPR012910">
    <property type="entry name" value="Plug_dom"/>
</dbReference>
<evidence type="ECO:0000256" key="10">
    <source>
        <dbReference type="ARBA" id="ARBA00023237"/>
    </source>
</evidence>
<dbReference type="EMBL" id="LT546645">
    <property type="protein sequence ID" value="SAI66313.1"/>
    <property type="molecule type" value="Genomic_DNA"/>
</dbReference>
<evidence type="ECO:0000259" key="14">
    <source>
        <dbReference type="Pfam" id="PF00593"/>
    </source>
</evidence>
<evidence type="ECO:0000256" key="2">
    <source>
        <dbReference type="ARBA" id="ARBA00009810"/>
    </source>
</evidence>
<keyword evidence="5 11" id="KW-0812">Transmembrane</keyword>
<dbReference type="PROSITE" id="PS01156">
    <property type="entry name" value="TONB_DEPENDENT_REC_2"/>
    <property type="match status" value="1"/>
</dbReference>
<keyword evidence="10 11" id="KW-0998">Cell outer membrane</keyword>
<dbReference type="PANTHER" id="PTHR32552">
    <property type="entry name" value="FERRICHROME IRON RECEPTOR-RELATED"/>
    <property type="match status" value="1"/>
</dbReference>
<dbReference type="Pfam" id="PF07715">
    <property type="entry name" value="Plug"/>
    <property type="match status" value="1"/>
</dbReference>
<dbReference type="InterPro" id="IPR039426">
    <property type="entry name" value="TonB-dep_rcpt-like"/>
</dbReference>
<dbReference type="PATRIC" id="fig|123899.6.peg.185"/>
<evidence type="ECO:0000256" key="9">
    <source>
        <dbReference type="ARBA" id="ARBA00023170"/>
    </source>
</evidence>
<keyword evidence="9 16" id="KW-0675">Receptor</keyword>